<keyword evidence="2" id="KW-1185">Reference proteome</keyword>
<name>A0A9Q3P8W5_9BASI</name>
<accession>A0A9Q3P8W5</accession>
<protein>
    <submittedName>
        <fullName evidence="1">Uncharacterized protein</fullName>
    </submittedName>
</protein>
<sequence length="130" mass="14370">MSNCAIITLEGESALTHPPPHGHTHTLTHPPLHMHMPMQPHHTRTRHKWFHVPPSNGQCHLTLGPHMSCLYVHDVSHPCTCTCCIAWWAPTMSPAYAELIYGYTSFGLGVPVTHTPTPAVLCGGLYQCHP</sequence>
<gene>
    <name evidence="1" type="ORF">O181_090641</name>
</gene>
<reference evidence="1" key="1">
    <citation type="submission" date="2021-03" db="EMBL/GenBank/DDBJ databases">
        <title>Draft genome sequence of rust myrtle Austropuccinia psidii MF-1, a brazilian biotype.</title>
        <authorList>
            <person name="Quecine M.C."/>
            <person name="Pachon D.M.R."/>
            <person name="Bonatelli M.L."/>
            <person name="Correr F.H."/>
            <person name="Franceschini L.M."/>
            <person name="Leite T.F."/>
            <person name="Margarido G.R.A."/>
            <person name="Almeida C.A."/>
            <person name="Ferrarezi J.A."/>
            <person name="Labate C.A."/>
        </authorList>
    </citation>
    <scope>NUCLEOTIDE SEQUENCE</scope>
    <source>
        <strain evidence="1">MF-1</strain>
    </source>
</reference>
<organism evidence="1 2">
    <name type="scientific">Austropuccinia psidii MF-1</name>
    <dbReference type="NCBI Taxonomy" id="1389203"/>
    <lineage>
        <taxon>Eukaryota</taxon>
        <taxon>Fungi</taxon>
        <taxon>Dikarya</taxon>
        <taxon>Basidiomycota</taxon>
        <taxon>Pucciniomycotina</taxon>
        <taxon>Pucciniomycetes</taxon>
        <taxon>Pucciniales</taxon>
        <taxon>Sphaerophragmiaceae</taxon>
        <taxon>Austropuccinia</taxon>
    </lineage>
</organism>
<evidence type="ECO:0000313" key="1">
    <source>
        <dbReference type="EMBL" id="MBW0550926.1"/>
    </source>
</evidence>
<evidence type="ECO:0000313" key="2">
    <source>
        <dbReference type="Proteomes" id="UP000765509"/>
    </source>
</evidence>
<dbReference type="Proteomes" id="UP000765509">
    <property type="component" value="Unassembled WGS sequence"/>
</dbReference>
<dbReference type="EMBL" id="AVOT02056623">
    <property type="protein sequence ID" value="MBW0550926.1"/>
    <property type="molecule type" value="Genomic_DNA"/>
</dbReference>
<proteinExistence type="predicted"/>
<dbReference type="AlphaFoldDB" id="A0A9Q3P8W5"/>
<comment type="caution">
    <text evidence="1">The sequence shown here is derived from an EMBL/GenBank/DDBJ whole genome shotgun (WGS) entry which is preliminary data.</text>
</comment>